<evidence type="ECO:0000259" key="16">
    <source>
        <dbReference type="PROSITE" id="PS51194"/>
    </source>
</evidence>
<dbReference type="InterPro" id="IPR017907">
    <property type="entry name" value="Znf_RING_CS"/>
</dbReference>
<comment type="similarity">
    <text evidence="2">Belongs to the SNF2/RAD54 helicase family.</text>
</comment>
<reference evidence="18" key="2">
    <citation type="submission" date="2015-01" db="EMBL/GenBank/DDBJ databases">
        <title>Evolutionary Origins and Diversification of the Mycorrhizal Mutualists.</title>
        <authorList>
            <consortium name="DOE Joint Genome Institute"/>
            <consortium name="Mycorrhizal Genomics Consortium"/>
            <person name="Kohler A."/>
            <person name="Kuo A."/>
            <person name="Nagy L.G."/>
            <person name="Floudas D."/>
            <person name="Copeland A."/>
            <person name="Barry K.W."/>
            <person name="Cichocki N."/>
            <person name="Veneault-Fourrey C."/>
            <person name="LaButti K."/>
            <person name="Lindquist E.A."/>
            <person name="Lipzen A."/>
            <person name="Lundell T."/>
            <person name="Morin E."/>
            <person name="Murat C."/>
            <person name="Riley R."/>
            <person name="Ohm R."/>
            <person name="Sun H."/>
            <person name="Tunlid A."/>
            <person name="Henrissat B."/>
            <person name="Grigoriev I.V."/>
            <person name="Hibbett D.S."/>
            <person name="Martin F."/>
        </authorList>
    </citation>
    <scope>NUCLEOTIDE SEQUENCE [LARGE SCALE GENOMIC DNA]</scope>
    <source>
        <strain evidence="18">Foug A</strain>
    </source>
</reference>
<dbReference type="Proteomes" id="UP000053989">
    <property type="component" value="Unassembled WGS sequence"/>
</dbReference>
<keyword evidence="9" id="KW-0067">ATP-binding</keyword>
<dbReference type="InParanoid" id="A0A0C3AW08"/>
<evidence type="ECO:0000256" key="10">
    <source>
        <dbReference type="ARBA" id="ARBA00023242"/>
    </source>
</evidence>
<dbReference type="HOGENOM" id="CLU_000315_2_5_1"/>
<evidence type="ECO:0000259" key="13">
    <source>
        <dbReference type="PROSITE" id="PS50064"/>
    </source>
</evidence>
<dbReference type="Pfam" id="PF13923">
    <property type="entry name" value="zf-C3HC4_2"/>
    <property type="match status" value="1"/>
</dbReference>
<dbReference type="SMART" id="SM00184">
    <property type="entry name" value="RING"/>
    <property type="match status" value="1"/>
</dbReference>
<dbReference type="GO" id="GO:0005634">
    <property type="term" value="C:nucleus"/>
    <property type="evidence" value="ECO:0007669"/>
    <property type="project" value="UniProtKB-SubCell"/>
</dbReference>
<dbReference type="GO" id="GO:0006281">
    <property type="term" value="P:DNA repair"/>
    <property type="evidence" value="ECO:0007669"/>
    <property type="project" value="TreeGrafter"/>
</dbReference>
<dbReference type="SMART" id="SM00910">
    <property type="entry name" value="HIRAN"/>
    <property type="match status" value="1"/>
</dbReference>
<dbReference type="GO" id="GO:0005524">
    <property type="term" value="F:ATP binding"/>
    <property type="evidence" value="ECO:0007669"/>
    <property type="project" value="UniProtKB-KW"/>
</dbReference>
<feature type="region of interest" description="Disordered" evidence="12">
    <location>
        <begin position="113"/>
        <end position="177"/>
    </location>
</feature>
<dbReference type="InterPro" id="IPR014001">
    <property type="entry name" value="Helicase_ATP-bd"/>
</dbReference>
<dbReference type="Gene3D" id="3.40.50.300">
    <property type="entry name" value="P-loop containing nucleotide triphosphate hydrolases"/>
    <property type="match status" value="1"/>
</dbReference>
<keyword evidence="4" id="KW-0547">Nucleotide-binding</keyword>
<dbReference type="InterPro" id="IPR038718">
    <property type="entry name" value="SNF2-like_sf"/>
</dbReference>
<dbReference type="InterPro" id="IPR001510">
    <property type="entry name" value="Znf_PARP"/>
</dbReference>
<dbReference type="Gene3D" id="3.30.70.2330">
    <property type="match status" value="1"/>
</dbReference>
<dbReference type="InterPro" id="IPR001841">
    <property type="entry name" value="Znf_RING"/>
</dbReference>
<evidence type="ECO:0000256" key="11">
    <source>
        <dbReference type="PROSITE-ProRule" id="PRU00175"/>
    </source>
</evidence>
<dbReference type="GO" id="GO:0008094">
    <property type="term" value="F:ATP-dependent activity, acting on DNA"/>
    <property type="evidence" value="ECO:0007669"/>
    <property type="project" value="TreeGrafter"/>
</dbReference>
<dbReference type="InterPro" id="IPR027417">
    <property type="entry name" value="P-loop_NTPase"/>
</dbReference>
<dbReference type="Gene3D" id="3.30.1740.10">
    <property type="entry name" value="Zinc finger, PARP-type"/>
    <property type="match status" value="1"/>
</dbReference>
<evidence type="ECO:0000313" key="18">
    <source>
        <dbReference type="Proteomes" id="UP000053989"/>
    </source>
</evidence>
<keyword evidence="5 11" id="KW-0863">Zinc-finger</keyword>
<dbReference type="GO" id="GO:0004386">
    <property type="term" value="F:helicase activity"/>
    <property type="evidence" value="ECO:0007669"/>
    <property type="project" value="UniProtKB-KW"/>
</dbReference>
<sequence length="1145" mass="126124">MAGHAIDYSKSSRSVCKGPSPCTGSPIAAGSIRYGQLVPSQYGETVVWRHWGCVTPDILRNLAITDLSSVAGFSKLRLEDQNKIRCAIASGHVDPSDVPNSAKAFAPTMTQCASSSTPTSISSPATQGSVVSSQRKRKQTFEPPTSQAPLNDRTVVGPSDGTHRLINDEDEDVTQTEPEVVDELYCTYKTNVVGVRYYTGLVGAGEQVGLVREPTNKYDRNAIKVINIGGMQVGHIPKDIAAKIALLIDRKSVTIEGTMLGGNLNGEFCYTLPLEMKIYGVSDKRDILEPQLMWETPRQRGFPPRGSEMSSVGGSSYSATSHVGSSYAGSPYAYSQPTSTQRNVSNGMLTQAKEEGIKKQQEALHKAAELKQMLTSLEKVDDEGRRASLLDTLCSSDDILNLPVHPNPPGIASGELVVDLLKHQSQALQWCIEHEYPDLPTKESDKPVQFWRYCKAGDKPYYFNLATKTPQEITSPPVLGRGALVADSMGLGKTLTMIALILSTKEDNPTDHSKTTLIVVPLSVISNWEKQIADHCVNGAITTCVYYGASRNATADDLAKYDVVITTYQTVVGEADPNALVDGYMAERPKKKKKKSETGLFDVKWKRVILDEGHSIRNPKTKMTKAVYNLTAQRRWILSGTPIINSPRDVGSMLAFLQICRPLDNDDFFKRLILRPLKNGDPAGAELLRALMSHICIRRTKEMQDSEGKPLIPLPSVDITLVPVMLHEEARALYDAVEAVSHQRVENMMNQAGGVNSIITSNMLSMLTRLRQIALHPDLVPSDYLEQLQASEPGTHGAIKITPELKERLQAQLAKLIEDNEECPICFGMLTDPRITSCTHAFCLACISEVLKRDQRCPMDRYPIGMGDLIEPPPPTELTQIPVKLDNVKDRSDLQKRSSAKIDQLVHLLKLLPCNEKSLVFSQFTSFLDKIGEALEEHGIPYVRFDGQLSAKKRQQVLECFTVPLEEGTSNPSCLTQPTPTRVNAIDGYGTFDGDDSYENVSSRAKTSKSKGKGKAVGAMTPIDANTNGVNPKVLLISLKAGALGLNLTVANNVFLMDPWWQEGIESQAIDRCNRIGQKKPVHVYQFIAENTVEAKVMEIQEKKKKLIQHAFSGIKRTETQREKREARLQELGELFGIRQNGANQ</sequence>
<dbReference type="CDD" id="cd18793">
    <property type="entry name" value="SF2_C_SNF"/>
    <property type="match status" value="1"/>
</dbReference>
<keyword evidence="6" id="KW-0378">Hydrolase</keyword>
<dbReference type="OrthoDB" id="448448at2759"/>
<feature type="domain" description="PARP-type" evidence="13">
    <location>
        <begin position="4"/>
        <end position="92"/>
    </location>
</feature>
<evidence type="ECO:0000256" key="3">
    <source>
        <dbReference type="ARBA" id="ARBA00022723"/>
    </source>
</evidence>
<keyword evidence="10" id="KW-0539">Nucleus</keyword>
<dbReference type="EMBL" id="KN822007">
    <property type="protein sequence ID" value="KIM69112.1"/>
    <property type="molecule type" value="Genomic_DNA"/>
</dbReference>
<dbReference type="InterPro" id="IPR014905">
    <property type="entry name" value="HIRAN"/>
</dbReference>
<evidence type="ECO:0000256" key="12">
    <source>
        <dbReference type="SAM" id="MobiDB-lite"/>
    </source>
</evidence>
<evidence type="ECO:0000256" key="1">
    <source>
        <dbReference type="ARBA" id="ARBA00004123"/>
    </source>
</evidence>
<reference evidence="17 18" key="1">
    <citation type="submission" date="2014-04" db="EMBL/GenBank/DDBJ databases">
        <authorList>
            <consortium name="DOE Joint Genome Institute"/>
            <person name="Kuo A."/>
            <person name="Kohler A."/>
            <person name="Nagy L.G."/>
            <person name="Floudas D."/>
            <person name="Copeland A."/>
            <person name="Barry K.W."/>
            <person name="Cichocki N."/>
            <person name="Veneault-Fourrey C."/>
            <person name="LaButti K."/>
            <person name="Lindquist E.A."/>
            <person name="Lipzen A."/>
            <person name="Lundell T."/>
            <person name="Morin E."/>
            <person name="Murat C."/>
            <person name="Sun H."/>
            <person name="Tunlid A."/>
            <person name="Henrissat B."/>
            <person name="Grigoriev I.V."/>
            <person name="Hibbett D.S."/>
            <person name="Martin F."/>
            <person name="Nordberg H.P."/>
            <person name="Cantor M.N."/>
            <person name="Hua S.X."/>
        </authorList>
    </citation>
    <scope>NUCLEOTIDE SEQUENCE [LARGE SCALE GENOMIC DNA]</scope>
    <source>
        <strain evidence="17 18">Foug A</strain>
    </source>
</reference>
<evidence type="ECO:0000259" key="15">
    <source>
        <dbReference type="PROSITE" id="PS51192"/>
    </source>
</evidence>
<dbReference type="Gene3D" id="3.40.50.10810">
    <property type="entry name" value="Tandem AAA-ATPase domain"/>
    <property type="match status" value="1"/>
</dbReference>
<dbReference type="InterPro" id="IPR036957">
    <property type="entry name" value="Znf_PARP_sf"/>
</dbReference>
<keyword evidence="18" id="KW-1185">Reference proteome</keyword>
<dbReference type="PROSITE" id="PS51194">
    <property type="entry name" value="HELICASE_CTER"/>
    <property type="match status" value="1"/>
</dbReference>
<feature type="region of interest" description="Disordered" evidence="12">
    <location>
        <begin position="1"/>
        <end position="21"/>
    </location>
</feature>
<dbReference type="Pfam" id="PF00645">
    <property type="entry name" value="zf-PARP"/>
    <property type="match status" value="1"/>
</dbReference>
<dbReference type="PROSITE" id="PS00518">
    <property type="entry name" value="ZF_RING_1"/>
    <property type="match status" value="1"/>
</dbReference>
<dbReference type="PANTHER" id="PTHR45626:SF17">
    <property type="entry name" value="HELICASE-LIKE TRANSCRIPTION FACTOR"/>
    <property type="match status" value="1"/>
</dbReference>
<evidence type="ECO:0000256" key="8">
    <source>
        <dbReference type="ARBA" id="ARBA00022833"/>
    </source>
</evidence>
<dbReference type="PROSITE" id="PS50064">
    <property type="entry name" value="ZF_PARP_2"/>
    <property type="match status" value="1"/>
</dbReference>
<dbReference type="GO" id="GO:0008270">
    <property type="term" value="F:zinc ion binding"/>
    <property type="evidence" value="ECO:0007669"/>
    <property type="project" value="UniProtKB-KW"/>
</dbReference>
<dbReference type="SMART" id="SM00490">
    <property type="entry name" value="HELICc"/>
    <property type="match status" value="1"/>
</dbReference>
<evidence type="ECO:0008006" key="19">
    <source>
        <dbReference type="Google" id="ProtNLM"/>
    </source>
</evidence>
<comment type="subcellular location">
    <subcellularLocation>
        <location evidence="1">Nucleus</location>
    </subcellularLocation>
</comment>
<proteinExistence type="inferred from homology"/>
<dbReference type="Pfam" id="PF00271">
    <property type="entry name" value="Helicase_C"/>
    <property type="match status" value="2"/>
</dbReference>
<name>A0A0C3AW08_9AGAM</name>
<evidence type="ECO:0000313" key="17">
    <source>
        <dbReference type="EMBL" id="KIM69112.1"/>
    </source>
</evidence>
<evidence type="ECO:0000256" key="7">
    <source>
        <dbReference type="ARBA" id="ARBA00022806"/>
    </source>
</evidence>
<dbReference type="InterPro" id="IPR001650">
    <property type="entry name" value="Helicase_C-like"/>
</dbReference>
<evidence type="ECO:0000256" key="2">
    <source>
        <dbReference type="ARBA" id="ARBA00007025"/>
    </source>
</evidence>
<keyword evidence="3" id="KW-0479">Metal-binding</keyword>
<dbReference type="GO" id="GO:0016818">
    <property type="term" value="F:hydrolase activity, acting on acid anhydrides, in phosphorus-containing anhydrides"/>
    <property type="evidence" value="ECO:0007669"/>
    <property type="project" value="InterPro"/>
</dbReference>
<dbReference type="Pfam" id="PF08797">
    <property type="entry name" value="HIRAN"/>
    <property type="match status" value="1"/>
</dbReference>
<accession>A0A0C3AW08</accession>
<organism evidence="17 18">
    <name type="scientific">Scleroderma citrinum Foug A</name>
    <dbReference type="NCBI Taxonomy" id="1036808"/>
    <lineage>
        <taxon>Eukaryota</taxon>
        <taxon>Fungi</taxon>
        <taxon>Dikarya</taxon>
        <taxon>Basidiomycota</taxon>
        <taxon>Agaricomycotina</taxon>
        <taxon>Agaricomycetes</taxon>
        <taxon>Agaricomycetidae</taxon>
        <taxon>Boletales</taxon>
        <taxon>Sclerodermatineae</taxon>
        <taxon>Sclerodermataceae</taxon>
        <taxon>Scleroderma</taxon>
    </lineage>
</organism>
<feature type="domain" description="Helicase ATP-binding" evidence="15">
    <location>
        <begin position="474"/>
        <end position="660"/>
    </location>
</feature>
<dbReference type="PROSITE" id="PS51192">
    <property type="entry name" value="HELICASE_ATP_BIND_1"/>
    <property type="match status" value="1"/>
</dbReference>
<feature type="compositionally biased region" description="Low complexity" evidence="12">
    <location>
        <begin position="113"/>
        <end position="126"/>
    </location>
</feature>
<keyword evidence="8" id="KW-0862">Zinc</keyword>
<evidence type="ECO:0000256" key="9">
    <source>
        <dbReference type="ARBA" id="ARBA00022840"/>
    </source>
</evidence>
<feature type="domain" description="RING-type" evidence="14">
    <location>
        <begin position="823"/>
        <end position="861"/>
    </location>
</feature>
<dbReference type="SUPFAM" id="SSF57850">
    <property type="entry name" value="RING/U-box"/>
    <property type="match status" value="1"/>
</dbReference>
<dbReference type="InterPro" id="IPR049730">
    <property type="entry name" value="SNF2/RAD54-like_C"/>
</dbReference>
<feature type="domain" description="Helicase C-terminal" evidence="16">
    <location>
        <begin position="901"/>
        <end position="1126"/>
    </location>
</feature>
<dbReference type="SUPFAM" id="SSF52540">
    <property type="entry name" value="P-loop containing nucleoside triphosphate hydrolases"/>
    <property type="match status" value="2"/>
</dbReference>
<evidence type="ECO:0000259" key="14">
    <source>
        <dbReference type="PROSITE" id="PS50089"/>
    </source>
</evidence>
<dbReference type="InterPro" id="IPR000330">
    <property type="entry name" value="SNF2_N"/>
</dbReference>
<dbReference type="AlphaFoldDB" id="A0A0C3AW08"/>
<dbReference type="SMART" id="SM00487">
    <property type="entry name" value="DEXDc"/>
    <property type="match status" value="1"/>
</dbReference>
<dbReference type="InterPro" id="IPR013083">
    <property type="entry name" value="Znf_RING/FYVE/PHD"/>
</dbReference>
<dbReference type="InterPro" id="IPR050628">
    <property type="entry name" value="SNF2_RAD54_helicase_TF"/>
</dbReference>
<protein>
    <recommendedName>
        <fullName evidence="19">RING-type domain-containing protein</fullName>
    </recommendedName>
</protein>
<dbReference type="STRING" id="1036808.A0A0C3AW08"/>
<dbReference type="SUPFAM" id="SSF57716">
    <property type="entry name" value="Glucocorticoid receptor-like (DNA-binding domain)"/>
    <property type="match status" value="1"/>
</dbReference>
<gene>
    <name evidence="17" type="ORF">SCLCIDRAFT_820665</name>
</gene>
<dbReference type="Pfam" id="PF00176">
    <property type="entry name" value="SNF2-rel_dom"/>
    <property type="match status" value="1"/>
</dbReference>
<dbReference type="PANTHER" id="PTHR45626">
    <property type="entry name" value="TRANSCRIPTION TERMINATION FACTOR 2-RELATED"/>
    <property type="match status" value="1"/>
</dbReference>
<keyword evidence="7" id="KW-0347">Helicase</keyword>
<evidence type="ECO:0000256" key="5">
    <source>
        <dbReference type="ARBA" id="ARBA00022771"/>
    </source>
</evidence>
<feature type="compositionally biased region" description="Acidic residues" evidence="12">
    <location>
        <begin position="168"/>
        <end position="177"/>
    </location>
</feature>
<evidence type="ECO:0000256" key="6">
    <source>
        <dbReference type="ARBA" id="ARBA00022801"/>
    </source>
</evidence>
<dbReference type="Gene3D" id="3.30.40.10">
    <property type="entry name" value="Zinc/RING finger domain, C3HC4 (zinc finger)"/>
    <property type="match status" value="1"/>
</dbReference>
<dbReference type="PROSITE" id="PS50089">
    <property type="entry name" value="ZF_RING_2"/>
    <property type="match status" value="1"/>
</dbReference>
<dbReference type="GO" id="GO:0003677">
    <property type="term" value="F:DNA binding"/>
    <property type="evidence" value="ECO:0007669"/>
    <property type="project" value="InterPro"/>
</dbReference>
<evidence type="ECO:0000256" key="4">
    <source>
        <dbReference type="ARBA" id="ARBA00022741"/>
    </source>
</evidence>
<dbReference type="SMART" id="SM01336">
    <property type="entry name" value="zf-PARP"/>
    <property type="match status" value="1"/>
</dbReference>